<dbReference type="SUPFAM" id="SSF49401">
    <property type="entry name" value="Bacterial adhesins"/>
    <property type="match status" value="1"/>
</dbReference>
<proteinExistence type="predicted"/>
<dbReference type="Proteomes" id="UP000726777">
    <property type="component" value="Unassembled WGS sequence"/>
</dbReference>
<accession>A0A9Q3YLS1</accession>
<evidence type="ECO:0000313" key="2">
    <source>
        <dbReference type="EMBL" id="MCC3808468.1"/>
    </source>
</evidence>
<evidence type="ECO:0000313" key="3">
    <source>
        <dbReference type="Proteomes" id="UP000726777"/>
    </source>
</evidence>
<dbReference type="InterPro" id="IPR036937">
    <property type="entry name" value="Adhesion_dom_fimbrial_sf"/>
</dbReference>
<dbReference type="PANTHER" id="PTHR33420:SF12">
    <property type="entry name" value="FIMBRIN-LIKE PROTEIN FIMI-RELATED"/>
    <property type="match status" value="1"/>
</dbReference>
<organism evidence="2 3">
    <name type="scientific">Vibrio parahaemolyticus</name>
    <dbReference type="NCBI Taxonomy" id="670"/>
    <lineage>
        <taxon>Bacteria</taxon>
        <taxon>Pseudomonadati</taxon>
        <taxon>Pseudomonadota</taxon>
        <taxon>Gammaproteobacteria</taxon>
        <taxon>Vibrionales</taxon>
        <taxon>Vibrionaceae</taxon>
        <taxon>Vibrio</taxon>
    </lineage>
</organism>
<feature type="signal peptide" evidence="1">
    <location>
        <begin position="1"/>
        <end position="21"/>
    </location>
</feature>
<dbReference type="GO" id="GO:0043709">
    <property type="term" value="P:cell adhesion involved in single-species biofilm formation"/>
    <property type="evidence" value="ECO:0007669"/>
    <property type="project" value="TreeGrafter"/>
</dbReference>
<dbReference type="GO" id="GO:0009289">
    <property type="term" value="C:pilus"/>
    <property type="evidence" value="ECO:0007669"/>
    <property type="project" value="InterPro"/>
</dbReference>
<dbReference type="InterPro" id="IPR008966">
    <property type="entry name" value="Adhesion_dom_sf"/>
</dbReference>
<reference evidence="2" key="1">
    <citation type="submission" date="2020-09" db="EMBL/GenBank/DDBJ databases">
        <title>Genome sequence of Vibrio parahaemolyticus isolates.</title>
        <authorList>
            <person name="Hammerl J.A."/>
            <person name="Strauch E."/>
        </authorList>
    </citation>
    <scope>NUCLEOTIDE SEQUENCE</scope>
    <source>
        <strain evidence="2">17-VB00146</strain>
    </source>
</reference>
<dbReference type="PANTHER" id="PTHR33420">
    <property type="entry name" value="FIMBRIAL SUBUNIT ELFA-RELATED"/>
    <property type="match status" value="1"/>
</dbReference>
<dbReference type="EMBL" id="JACVHL010000057">
    <property type="protein sequence ID" value="MCC3808468.1"/>
    <property type="molecule type" value="Genomic_DNA"/>
</dbReference>
<name>A0A9Q3YLS1_VIBPH</name>
<feature type="chain" id="PRO_5040371198" evidence="1">
    <location>
        <begin position="22"/>
        <end position="181"/>
    </location>
</feature>
<comment type="caution">
    <text evidence="2">The sequence shown here is derived from an EMBL/GenBank/DDBJ whole genome shotgun (WGS) entry which is preliminary data.</text>
</comment>
<protein>
    <submittedName>
        <fullName evidence="2">Type 1 fimbrial protein</fullName>
    </submittedName>
</protein>
<dbReference type="RefSeq" id="WP_191686005.1">
    <property type="nucleotide sequence ID" value="NZ_JAAKZS010000167.1"/>
</dbReference>
<keyword evidence="1" id="KW-0732">Signal</keyword>
<dbReference type="InterPro" id="IPR050263">
    <property type="entry name" value="Bact_Fimbrial_Adh_Pro"/>
</dbReference>
<dbReference type="AlphaFoldDB" id="A0A9Q3YLS1"/>
<dbReference type="Gene3D" id="2.60.40.1090">
    <property type="entry name" value="Fimbrial-type adhesion domain"/>
    <property type="match status" value="1"/>
</dbReference>
<sequence>MKKHIIALSLLTSLSSSSVLAAGQNVTEVQFNGLISTATCDFEIKTANGVVNTIDFGVFDDSAPTTASAVFGTEVPFSVVPESSCSGTFTNGAEIKVTSADTVIDNSIVTDGRNTSAGVQVKLADGTKVVNAGYTDILSTNTAAYTPSTGAILFKAQPYAHLATLTPGQFGGKISLQVAYK</sequence>
<gene>
    <name evidence="2" type="ORF">IB292_26120</name>
</gene>
<evidence type="ECO:0000256" key="1">
    <source>
        <dbReference type="SAM" id="SignalP"/>
    </source>
</evidence>